<protein>
    <submittedName>
        <fullName evidence="1">2169_t:CDS:1</fullName>
    </submittedName>
</protein>
<dbReference type="EMBL" id="CAJVPM010002507">
    <property type="protein sequence ID" value="CAG8487511.1"/>
    <property type="molecule type" value="Genomic_DNA"/>
</dbReference>
<name>A0ACA9KQM7_9GLOM</name>
<proteinExistence type="predicted"/>
<evidence type="ECO:0000313" key="1">
    <source>
        <dbReference type="EMBL" id="CAG8487511.1"/>
    </source>
</evidence>
<keyword evidence="2" id="KW-1185">Reference proteome</keyword>
<comment type="caution">
    <text evidence="1">The sequence shown here is derived from an EMBL/GenBank/DDBJ whole genome shotgun (WGS) entry which is preliminary data.</text>
</comment>
<reference evidence="1" key="1">
    <citation type="submission" date="2021-06" db="EMBL/GenBank/DDBJ databases">
        <authorList>
            <person name="Kallberg Y."/>
            <person name="Tangrot J."/>
            <person name="Rosling A."/>
        </authorList>
    </citation>
    <scope>NUCLEOTIDE SEQUENCE</scope>
    <source>
        <strain evidence="1">AU212A</strain>
    </source>
</reference>
<accession>A0ACA9KQM7</accession>
<sequence length="431" mass="49444">MWQYELTLDDANSASVNKFGKLGSGTVENRHYRRWEICLEIEDSFILDENNFANALASAHLLLREENEDHNNDNNYENDEDINENNNKYNNENNNDNNDDNEDIYIRKADTYTRIAESDDQKLQEKLLSLVTPALTIFNNEITSKNSTSTKKESEKLPSKLLVLTALKIGKVRLNLLMKEKFQIKNLEDISIVGENLGKNVLSSYSKIQENINQLENSSSYEDYFNALPETISQSEKNRLSTLIAEYTDDVVASQSVCAIESRKDSLWSLASKLWDAFNHPDPKTHPLFKGVPELNEEGIVNILSFYEIGKSRLQKILDQDVYKTEPRSTSKCHMCNVNSYTYTQLKDKEDKEKKTNKRVDNLPQESIIQESISSTSQQMQLPFETDRTKNTRCKTTEAEKAIHDQLFESEELSETTVSNVLLQLNTVSSD</sequence>
<dbReference type="Proteomes" id="UP000789860">
    <property type="component" value="Unassembled WGS sequence"/>
</dbReference>
<evidence type="ECO:0000313" key="2">
    <source>
        <dbReference type="Proteomes" id="UP000789860"/>
    </source>
</evidence>
<organism evidence="1 2">
    <name type="scientific">Scutellospora calospora</name>
    <dbReference type="NCBI Taxonomy" id="85575"/>
    <lineage>
        <taxon>Eukaryota</taxon>
        <taxon>Fungi</taxon>
        <taxon>Fungi incertae sedis</taxon>
        <taxon>Mucoromycota</taxon>
        <taxon>Glomeromycotina</taxon>
        <taxon>Glomeromycetes</taxon>
        <taxon>Diversisporales</taxon>
        <taxon>Gigasporaceae</taxon>
        <taxon>Scutellospora</taxon>
    </lineage>
</organism>
<gene>
    <name evidence="1" type="ORF">SCALOS_LOCUS2692</name>
</gene>